<dbReference type="InterPro" id="IPR001173">
    <property type="entry name" value="Glyco_trans_2-like"/>
</dbReference>
<dbReference type="SUPFAM" id="SSF53335">
    <property type="entry name" value="S-adenosyl-L-methionine-dependent methyltransferases"/>
    <property type="match status" value="1"/>
</dbReference>
<evidence type="ECO:0000313" key="3">
    <source>
        <dbReference type="Proteomes" id="UP000637002"/>
    </source>
</evidence>
<reference evidence="2" key="1">
    <citation type="journal article" date="2014" name="Int. J. Syst. Evol. Microbiol.">
        <title>Complete genome sequence of Corynebacterium casei LMG S-19264T (=DSM 44701T), isolated from a smear-ripened cheese.</title>
        <authorList>
            <consortium name="US DOE Joint Genome Institute (JGI-PGF)"/>
            <person name="Walter F."/>
            <person name="Albersmeier A."/>
            <person name="Kalinowski J."/>
            <person name="Ruckert C."/>
        </authorList>
    </citation>
    <scope>NUCLEOTIDE SEQUENCE</scope>
    <source>
        <strain evidence="2">CGMCC 1.12919</strain>
    </source>
</reference>
<evidence type="ECO:0000313" key="2">
    <source>
        <dbReference type="EMBL" id="GGC88671.1"/>
    </source>
</evidence>
<reference evidence="2" key="2">
    <citation type="submission" date="2020-09" db="EMBL/GenBank/DDBJ databases">
        <authorList>
            <person name="Sun Q."/>
            <person name="Zhou Y."/>
        </authorList>
    </citation>
    <scope>NUCLEOTIDE SEQUENCE</scope>
    <source>
        <strain evidence="2">CGMCC 1.12919</strain>
    </source>
</reference>
<dbReference type="InterPro" id="IPR029063">
    <property type="entry name" value="SAM-dependent_MTases_sf"/>
</dbReference>
<protein>
    <recommendedName>
        <fullName evidence="1">Glycosyltransferase 2-like domain-containing protein</fullName>
    </recommendedName>
</protein>
<gene>
    <name evidence="2" type="ORF">GCM10010994_53220</name>
</gene>
<proteinExistence type="predicted"/>
<dbReference type="Pfam" id="PF13489">
    <property type="entry name" value="Methyltransf_23"/>
    <property type="match status" value="1"/>
</dbReference>
<dbReference type="Pfam" id="PF00535">
    <property type="entry name" value="Glycos_transf_2"/>
    <property type="match status" value="1"/>
</dbReference>
<evidence type="ECO:0000259" key="1">
    <source>
        <dbReference type="Pfam" id="PF00535"/>
    </source>
</evidence>
<keyword evidence="3" id="KW-1185">Reference proteome</keyword>
<dbReference type="Gene3D" id="3.90.550.10">
    <property type="entry name" value="Spore Coat Polysaccharide Biosynthesis Protein SpsA, Chain A"/>
    <property type="match status" value="1"/>
</dbReference>
<accession>A0A916UVF3</accession>
<sequence length="580" mass="64659">MAPKSDYALDANSVSGHALELLARKVAGQPGMLHLDVGCGDGHMAEPLTSLLGLHYVGIDRDNQALRSLTERGFETHGLAFSDEGQIYEGLRHIVGERAVGSITVLDTIERLTNADALLRAVSQLARLHNCYVVVSSANVAHGDVGRKLAFGLWDYTEGGILDRGHVRLFDNRGLGTTLAAAGLHEIDRHDVQTGQSEQNFPASHPALASGTELHALLHQLRLGADPFTYVSRFVRLCVPGPAVLATIDPAREGEGAPARPFLSIIMRTQGTRLHTFIEALTCLSAQTDPDFELLVLGHKLDRERQLDVERVIADTADRLRQQIRYIAVDTGNRTHPLNVGFEEARGEYIAILDDDDAPLAHWVETFKKLARQTPGKVLRCACVRQNVRNVDIRGQRSLRAEGGFERYPASFDFLAHLRGNQSPPIGLAFPRGPFHSFGIRFDESLTTTEDWDFLMRTAAVVGVASAGEVTGIYRWWTKDESSRTDHPQSEWDSNYQRILTKLDQAHIVLPRGAVPRIRYLVDFCETQSRGGGDGLPPDVQRELDRLRLIEQSTSWRIMALPRRLVSRIRRQIRFRVIRR</sequence>
<dbReference type="SUPFAM" id="SSF53448">
    <property type="entry name" value="Nucleotide-diphospho-sugar transferases"/>
    <property type="match status" value="1"/>
</dbReference>
<dbReference type="Proteomes" id="UP000637002">
    <property type="component" value="Unassembled WGS sequence"/>
</dbReference>
<dbReference type="Gene3D" id="3.40.50.150">
    <property type="entry name" value="Vaccinia Virus protein VP39"/>
    <property type="match status" value="1"/>
</dbReference>
<comment type="caution">
    <text evidence="2">The sequence shown here is derived from an EMBL/GenBank/DDBJ whole genome shotgun (WGS) entry which is preliminary data.</text>
</comment>
<dbReference type="AlphaFoldDB" id="A0A916UVF3"/>
<dbReference type="InterPro" id="IPR029044">
    <property type="entry name" value="Nucleotide-diphossugar_trans"/>
</dbReference>
<feature type="domain" description="Glycosyltransferase 2-like" evidence="1">
    <location>
        <begin position="275"/>
        <end position="397"/>
    </location>
</feature>
<dbReference type="CDD" id="cd00761">
    <property type="entry name" value="Glyco_tranf_GTA_type"/>
    <property type="match status" value="1"/>
</dbReference>
<dbReference type="EMBL" id="BMGG01000011">
    <property type="protein sequence ID" value="GGC88671.1"/>
    <property type="molecule type" value="Genomic_DNA"/>
</dbReference>
<name>A0A916UVF3_9HYPH</name>
<organism evidence="2 3">
    <name type="scientific">Chelatococcus reniformis</name>
    <dbReference type="NCBI Taxonomy" id="1494448"/>
    <lineage>
        <taxon>Bacteria</taxon>
        <taxon>Pseudomonadati</taxon>
        <taxon>Pseudomonadota</taxon>
        <taxon>Alphaproteobacteria</taxon>
        <taxon>Hyphomicrobiales</taxon>
        <taxon>Chelatococcaceae</taxon>
        <taxon>Chelatococcus</taxon>
    </lineage>
</organism>